<comment type="cofactor">
    <cofactor evidence="1 5">
        <name>pyridoxal 5'-phosphate</name>
        <dbReference type="ChEBI" id="CHEBI:597326"/>
    </cofactor>
</comment>
<comment type="caution">
    <text evidence="7">The sequence shown here is derived from an EMBL/GenBank/DDBJ whole genome shotgun (WGS) entry which is preliminary data.</text>
</comment>
<keyword evidence="2" id="KW-0663">Pyridoxal phosphate</keyword>
<dbReference type="PROSITE" id="PS00595">
    <property type="entry name" value="AA_TRANSFER_CLASS_5"/>
    <property type="match status" value="1"/>
</dbReference>
<keyword evidence="3" id="KW-0479">Metal-binding</keyword>
<dbReference type="GO" id="GO:0051536">
    <property type="term" value="F:iron-sulfur cluster binding"/>
    <property type="evidence" value="ECO:0007669"/>
    <property type="project" value="UniProtKB-KW"/>
</dbReference>
<dbReference type="PANTHER" id="PTHR43092">
    <property type="entry name" value="L-CYSTEINE DESULFHYDRASE"/>
    <property type="match status" value="1"/>
</dbReference>
<dbReference type="InterPro" id="IPR015421">
    <property type="entry name" value="PyrdxlP-dep_Trfase_major"/>
</dbReference>
<keyword evidence="8" id="KW-1185">Reference proteome</keyword>
<name>A0A9W6FTC2_9BACT</name>
<dbReference type="GO" id="GO:0008483">
    <property type="term" value="F:transaminase activity"/>
    <property type="evidence" value="ECO:0007669"/>
    <property type="project" value="UniProtKB-KW"/>
</dbReference>
<keyword evidence="7" id="KW-0808">Transferase</keyword>
<dbReference type="EMBL" id="BSDR01000001">
    <property type="protein sequence ID" value="GLI32886.1"/>
    <property type="molecule type" value="Genomic_DNA"/>
</dbReference>
<dbReference type="InterPro" id="IPR015424">
    <property type="entry name" value="PyrdxlP-dep_Trfase"/>
</dbReference>
<evidence type="ECO:0000256" key="4">
    <source>
        <dbReference type="RuleBase" id="RU004075"/>
    </source>
</evidence>
<sequence>MSPLENSRNESKHVCADVTKQVPNKGMSRRGFFKLAGIAVAAGAASVSLPKICAAKDLSSPLPYGSIADDKFWRNVQNQFSIDPNVVYMNIGTTGSTPKAILESYSKYNELAAYHPRTFEAELGATLGLPAQREALAAQFGCNMDEICLSHNTTDGLDTIINGLDFQRKDEILITHHEHIGALSPLHVLRDRYGVIIKEVEIPVLKTESADQFVESFRNNISKKTKAILFSHITYKTGTRLPARELCTLAREHGLISIVDGAHGPGMIQLDFHDMGCDFYAGAGHKWQCGPGGTGILYLRNQGENLPKFWTQNASTYTFAVEPYGNKRGAFDIAYSLQYRGQGNIAAFLATVDACNMWEEIGRDKIEEYVCGLGSYLKKGLKEKFGGAGTFFAPDIPEFATGLTSFNPFDDIHDSTKIMTLVDRLAKEAGYQVRYTDFYLHVGDIVRAYALRISTHLFHNRTQIDGLIDALYNIYLEMEG</sequence>
<dbReference type="Gene3D" id="3.90.1150.10">
    <property type="entry name" value="Aspartate Aminotransferase, domain 1"/>
    <property type="match status" value="1"/>
</dbReference>
<evidence type="ECO:0000256" key="3">
    <source>
        <dbReference type="ARBA" id="ARBA00023014"/>
    </source>
</evidence>
<dbReference type="SUPFAM" id="SSF53383">
    <property type="entry name" value="PLP-dependent transferases"/>
    <property type="match status" value="1"/>
</dbReference>
<dbReference type="InterPro" id="IPR020578">
    <property type="entry name" value="Aminotrans_V_PyrdxlP_BS"/>
</dbReference>
<proteinExistence type="inferred from homology"/>
<evidence type="ECO:0000313" key="7">
    <source>
        <dbReference type="EMBL" id="GLI32886.1"/>
    </source>
</evidence>
<dbReference type="InterPro" id="IPR006311">
    <property type="entry name" value="TAT_signal"/>
</dbReference>
<protein>
    <submittedName>
        <fullName evidence="7">Aminotransferase</fullName>
    </submittedName>
</protein>
<dbReference type="Gene3D" id="3.40.640.10">
    <property type="entry name" value="Type I PLP-dependent aspartate aminotransferase-like (Major domain)"/>
    <property type="match status" value="1"/>
</dbReference>
<evidence type="ECO:0000259" key="6">
    <source>
        <dbReference type="Pfam" id="PF00266"/>
    </source>
</evidence>
<evidence type="ECO:0000256" key="1">
    <source>
        <dbReference type="ARBA" id="ARBA00001933"/>
    </source>
</evidence>
<dbReference type="PANTHER" id="PTHR43092:SF2">
    <property type="entry name" value="HERCYNYLCYSTEINE SULFOXIDE LYASE"/>
    <property type="match status" value="1"/>
</dbReference>
<evidence type="ECO:0000256" key="2">
    <source>
        <dbReference type="ARBA" id="ARBA00022898"/>
    </source>
</evidence>
<accession>A0A9W6FTC2</accession>
<dbReference type="AlphaFoldDB" id="A0A9W6FTC2"/>
<dbReference type="PROSITE" id="PS51318">
    <property type="entry name" value="TAT"/>
    <property type="match status" value="1"/>
</dbReference>
<reference evidence="7" key="1">
    <citation type="submission" date="2022-12" db="EMBL/GenBank/DDBJ databases">
        <title>Reference genome sequencing for broad-spectrum identification of bacterial and archaeal isolates by mass spectrometry.</title>
        <authorList>
            <person name="Sekiguchi Y."/>
            <person name="Tourlousse D.M."/>
        </authorList>
    </citation>
    <scope>NUCLEOTIDE SEQUENCE</scope>
    <source>
        <strain evidence="7">ASRB1</strain>
    </source>
</reference>
<gene>
    <name evidence="7" type="ORF">DAMNIGENAA_03190</name>
</gene>
<evidence type="ECO:0000256" key="5">
    <source>
        <dbReference type="RuleBase" id="RU004504"/>
    </source>
</evidence>
<evidence type="ECO:0000313" key="8">
    <source>
        <dbReference type="Proteomes" id="UP001144372"/>
    </source>
</evidence>
<organism evidence="7 8">
    <name type="scientific">Desulforhabdus amnigena</name>
    <dbReference type="NCBI Taxonomy" id="40218"/>
    <lineage>
        <taxon>Bacteria</taxon>
        <taxon>Pseudomonadati</taxon>
        <taxon>Thermodesulfobacteriota</taxon>
        <taxon>Syntrophobacteria</taxon>
        <taxon>Syntrophobacterales</taxon>
        <taxon>Syntrophobacteraceae</taxon>
        <taxon>Desulforhabdus</taxon>
    </lineage>
</organism>
<dbReference type="InterPro" id="IPR015422">
    <property type="entry name" value="PyrdxlP-dep_Trfase_small"/>
</dbReference>
<keyword evidence="3" id="KW-0411">Iron-sulfur</keyword>
<dbReference type="RefSeq" id="WP_281791910.1">
    <property type="nucleotide sequence ID" value="NZ_BSDR01000001.1"/>
</dbReference>
<keyword evidence="7" id="KW-0032">Aminotransferase</keyword>
<feature type="domain" description="Aminotransferase class V" evidence="6">
    <location>
        <begin position="88"/>
        <end position="434"/>
    </location>
</feature>
<dbReference type="InterPro" id="IPR000192">
    <property type="entry name" value="Aminotrans_V_dom"/>
</dbReference>
<dbReference type="Proteomes" id="UP001144372">
    <property type="component" value="Unassembled WGS sequence"/>
</dbReference>
<keyword evidence="3" id="KW-0408">Iron</keyword>
<dbReference type="Pfam" id="PF00266">
    <property type="entry name" value="Aminotran_5"/>
    <property type="match status" value="1"/>
</dbReference>
<comment type="similarity">
    <text evidence="4">Belongs to the class-V pyridoxal-phosphate-dependent aminotransferase family.</text>
</comment>